<dbReference type="EC" id="3.1.3.83" evidence="12"/>
<reference evidence="14" key="2">
    <citation type="journal article" date="2021" name="PeerJ">
        <title>Extensive microbial diversity within the chicken gut microbiome revealed by metagenomics and culture.</title>
        <authorList>
            <person name="Gilroy R."/>
            <person name="Ravi A."/>
            <person name="Getino M."/>
            <person name="Pursley I."/>
            <person name="Horton D.L."/>
            <person name="Alikhan N.F."/>
            <person name="Baker D."/>
            <person name="Gharbi K."/>
            <person name="Hall N."/>
            <person name="Watson M."/>
            <person name="Adriaenssens E.M."/>
            <person name="Foster-Nyarko E."/>
            <person name="Jarju S."/>
            <person name="Secka A."/>
            <person name="Antonio M."/>
            <person name="Oren A."/>
            <person name="Chaudhuri R.R."/>
            <person name="La Ragione R."/>
            <person name="Hildebrand F."/>
            <person name="Pallen M.J."/>
        </authorList>
    </citation>
    <scope>NUCLEOTIDE SEQUENCE</scope>
    <source>
        <strain evidence="14">CHK123-3438</strain>
    </source>
</reference>
<accession>A0A9D1GM16</accession>
<dbReference type="GO" id="GO:0005737">
    <property type="term" value="C:cytoplasm"/>
    <property type="evidence" value="ECO:0007669"/>
    <property type="project" value="UniProtKB-SubCell"/>
</dbReference>
<keyword evidence="5 14" id="KW-0378">Hydrolase</keyword>
<comment type="function">
    <text evidence="10">Converts the D-glycero-alpha-D-manno-heptose 1,7-bisphosphate intermediate into D-glycero-alpha-D-manno-heptose 1-phosphate by removing the phosphate group at the C-7 position.</text>
</comment>
<evidence type="ECO:0000256" key="7">
    <source>
        <dbReference type="ARBA" id="ARBA00023277"/>
    </source>
</evidence>
<dbReference type="FunFam" id="3.40.50.1000:FF:000037">
    <property type="entry name" value="D,D-heptose 1,7-bisphosphate phosphatase"/>
    <property type="match status" value="1"/>
</dbReference>
<comment type="caution">
    <text evidence="14">The sequence shown here is derived from an EMBL/GenBank/DDBJ whole genome shotgun (WGS) entry which is preliminary data.</text>
</comment>
<dbReference type="AlphaFoldDB" id="A0A9D1GM16"/>
<evidence type="ECO:0000256" key="3">
    <source>
        <dbReference type="ARBA" id="ARBA00022490"/>
    </source>
</evidence>
<dbReference type="PANTHER" id="PTHR42891">
    <property type="entry name" value="D-GLYCERO-BETA-D-MANNO-HEPTOSE-1,7-BISPHOSPHATE 7-PHOSPHATASE"/>
    <property type="match status" value="1"/>
</dbReference>
<keyword evidence="7" id="KW-0119">Carbohydrate metabolism</keyword>
<dbReference type="NCBIfam" id="TIGR01662">
    <property type="entry name" value="HAD-SF-IIIA"/>
    <property type="match status" value="1"/>
</dbReference>
<keyword evidence="4" id="KW-0479">Metal-binding</keyword>
<dbReference type="PANTHER" id="PTHR42891:SF1">
    <property type="entry name" value="D-GLYCERO-BETA-D-MANNO-HEPTOSE-1,7-BISPHOSPHATE 7-PHOSPHATASE"/>
    <property type="match status" value="1"/>
</dbReference>
<evidence type="ECO:0000256" key="2">
    <source>
        <dbReference type="ARBA" id="ARBA00005628"/>
    </source>
</evidence>
<dbReference type="NCBIfam" id="TIGR01656">
    <property type="entry name" value="Histidinol-ppas"/>
    <property type="match status" value="1"/>
</dbReference>
<dbReference type="InterPro" id="IPR006543">
    <property type="entry name" value="Histidinol-phos"/>
</dbReference>
<evidence type="ECO:0000313" key="14">
    <source>
        <dbReference type="EMBL" id="HIT42589.1"/>
    </source>
</evidence>
<dbReference type="Pfam" id="PF13242">
    <property type="entry name" value="Hydrolase_like"/>
    <property type="match status" value="1"/>
</dbReference>
<evidence type="ECO:0000256" key="1">
    <source>
        <dbReference type="ARBA" id="ARBA00004496"/>
    </source>
</evidence>
<gene>
    <name evidence="14" type="ORF">IAB60_10955</name>
</gene>
<evidence type="ECO:0000256" key="9">
    <source>
        <dbReference type="ARBA" id="ARBA00051130"/>
    </source>
</evidence>
<evidence type="ECO:0000256" key="13">
    <source>
        <dbReference type="ARBA" id="ARBA00067812"/>
    </source>
</evidence>
<organism evidence="14 15">
    <name type="scientific">Candidatus Caccovicinus merdipullorum</name>
    <dbReference type="NCBI Taxonomy" id="2840724"/>
    <lineage>
        <taxon>Bacteria</taxon>
        <taxon>Bacillati</taxon>
        <taxon>Bacillota</taxon>
        <taxon>Clostridia</taxon>
        <taxon>Eubacteriales</taxon>
        <taxon>Candidatus Caccovicinus</taxon>
    </lineage>
</organism>
<dbReference type="Gene3D" id="3.40.50.1000">
    <property type="entry name" value="HAD superfamily/HAD-like"/>
    <property type="match status" value="1"/>
</dbReference>
<name>A0A9D1GM16_9FIRM</name>
<evidence type="ECO:0000256" key="4">
    <source>
        <dbReference type="ARBA" id="ARBA00022723"/>
    </source>
</evidence>
<evidence type="ECO:0000256" key="11">
    <source>
        <dbReference type="ARBA" id="ARBA00060656"/>
    </source>
</evidence>
<dbReference type="EMBL" id="DVKS01000184">
    <property type="protein sequence ID" value="HIT42589.1"/>
    <property type="molecule type" value="Genomic_DNA"/>
</dbReference>
<evidence type="ECO:0000256" key="8">
    <source>
        <dbReference type="ARBA" id="ARBA00031828"/>
    </source>
</evidence>
<keyword evidence="3" id="KW-0963">Cytoplasm</keyword>
<dbReference type="GO" id="GO:0046872">
    <property type="term" value="F:metal ion binding"/>
    <property type="evidence" value="ECO:0007669"/>
    <property type="project" value="UniProtKB-KW"/>
</dbReference>
<evidence type="ECO:0000256" key="12">
    <source>
        <dbReference type="ARBA" id="ARBA00066615"/>
    </source>
</evidence>
<dbReference type="InterPro" id="IPR004446">
    <property type="entry name" value="Heptose_bisP_phosphatase"/>
</dbReference>
<dbReference type="GO" id="GO:0005975">
    <property type="term" value="P:carbohydrate metabolic process"/>
    <property type="evidence" value="ECO:0007669"/>
    <property type="project" value="InterPro"/>
</dbReference>
<keyword evidence="6" id="KW-0862">Zinc</keyword>
<evidence type="ECO:0000256" key="5">
    <source>
        <dbReference type="ARBA" id="ARBA00022801"/>
    </source>
</evidence>
<comment type="catalytic activity">
    <reaction evidence="9">
        <text>D-glycero-alpha-D-manno-heptose 1,7-bisphosphate + H2O = D-glycero-alpha-D-manno-heptose 1-phosphate + phosphate</text>
        <dbReference type="Rhea" id="RHEA:28522"/>
        <dbReference type="ChEBI" id="CHEBI:15377"/>
        <dbReference type="ChEBI" id="CHEBI:43474"/>
        <dbReference type="ChEBI" id="CHEBI:60207"/>
        <dbReference type="ChEBI" id="CHEBI:61574"/>
        <dbReference type="EC" id="3.1.3.83"/>
    </reaction>
</comment>
<dbReference type="InterPro" id="IPR036412">
    <property type="entry name" value="HAD-like_sf"/>
</dbReference>
<protein>
    <recommendedName>
        <fullName evidence="13">D-glycero-alpha-D-manno-heptose-1,7-bisphosphate 7-phosphatase</fullName>
        <ecNumber evidence="12">3.1.3.83</ecNumber>
    </recommendedName>
    <alternativeName>
        <fullName evidence="8">D,D-heptose 1,7-bisphosphate phosphatase</fullName>
    </alternativeName>
</protein>
<evidence type="ECO:0000256" key="10">
    <source>
        <dbReference type="ARBA" id="ARBA00058363"/>
    </source>
</evidence>
<dbReference type="InterPro" id="IPR023214">
    <property type="entry name" value="HAD_sf"/>
</dbReference>
<evidence type="ECO:0000313" key="15">
    <source>
        <dbReference type="Proteomes" id="UP000886860"/>
    </source>
</evidence>
<dbReference type="SUPFAM" id="SSF56784">
    <property type="entry name" value="HAD-like"/>
    <property type="match status" value="1"/>
</dbReference>
<evidence type="ECO:0000256" key="6">
    <source>
        <dbReference type="ARBA" id="ARBA00022833"/>
    </source>
</evidence>
<comment type="similarity">
    <text evidence="2">Belongs to the GmhB family.</text>
</comment>
<dbReference type="InterPro" id="IPR006549">
    <property type="entry name" value="HAD-SF_hydro_IIIA"/>
</dbReference>
<dbReference type="CDD" id="cd07503">
    <property type="entry name" value="HAD_HisB-N"/>
    <property type="match status" value="1"/>
</dbReference>
<dbReference type="Proteomes" id="UP000886860">
    <property type="component" value="Unassembled WGS sequence"/>
</dbReference>
<reference evidence="14" key="1">
    <citation type="submission" date="2020-10" db="EMBL/GenBank/DDBJ databases">
        <authorList>
            <person name="Gilroy R."/>
        </authorList>
    </citation>
    <scope>NUCLEOTIDE SEQUENCE</scope>
    <source>
        <strain evidence="14">CHK123-3438</strain>
    </source>
</reference>
<sequence>MCDKERPGCPTVFLDRDGTINEEVNYLHRPEDLRLLPGAAQAIRLWNENGFRVVVVTNQAGVARGYYTEADVENLHRYMNQVLARDGAHIDAFYYCPHHPEHGIGPYKIRCHCRKPETGMFEAADRDCPVDRAHSYMIGDKWLDTQAGAGFGLRTVLVGTGYGAELYREMQEEGKGPSGEHPMDYYAKDLLAAARWILERNHHAPAADVPAGLK</sequence>
<comment type="subcellular location">
    <subcellularLocation>
        <location evidence="1">Cytoplasm</location>
    </subcellularLocation>
</comment>
<proteinExistence type="inferred from homology"/>
<dbReference type="GO" id="GO:0016791">
    <property type="term" value="F:phosphatase activity"/>
    <property type="evidence" value="ECO:0007669"/>
    <property type="project" value="InterPro"/>
</dbReference>
<comment type="pathway">
    <text evidence="11">Nucleotide-sugar biosynthesis; GDP-D-glycero-alpha-D-manno-heptose biosynthesis; GDP-D-glycero-alpha-D-manno-heptose from D-glycero-alpha-D-manno-heptose 7-phosphate: step 2/3.</text>
</comment>